<evidence type="ECO:0000259" key="1">
    <source>
        <dbReference type="SMART" id="SM00496"/>
    </source>
</evidence>
<dbReference type="EMBL" id="LR796320">
    <property type="protein sequence ID" value="CAB4136617.1"/>
    <property type="molecule type" value="Genomic_DNA"/>
</dbReference>
<feature type="domain" description="Nuclease associated modular" evidence="1">
    <location>
        <begin position="124"/>
        <end position="140"/>
    </location>
</feature>
<organism evidence="2">
    <name type="scientific">uncultured Caudovirales phage</name>
    <dbReference type="NCBI Taxonomy" id="2100421"/>
    <lineage>
        <taxon>Viruses</taxon>
        <taxon>Duplodnaviria</taxon>
        <taxon>Heunggongvirae</taxon>
        <taxon>Uroviricota</taxon>
        <taxon>Caudoviricetes</taxon>
        <taxon>Peduoviridae</taxon>
        <taxon>Maltschvirus</taxon>
        <taxon>Maltschvirus maltsch</taxon>
    </lineage>
</organism>
<dbReference type="SUPFAM" id="SSF64496">
    <property type="entry name" value="DNA-binding domain of intron-encoded endonucleases"/>
    <property type="match status" value="1"/>
</dbReference>
<evidence type="ECO:0000313" key="3">
    <source>
        <dbReference type="EMBL" id="CAB4173377.1"/>
    </source>
</evidence>
<gene>
    <name evidence="2" type="ORF">UFOVP309_42</name>
    <name evidence="3" type="ORF">UFOVP946_49</name>
</gene>
<dbReference type="InterPro" id="IPR003611">
    <property type="entry name" value="NUMOD3"/>
</dbReference>
<sequence length="209" mass="24172">MAIVYSHTRLDNNTIFYIGIGNEYKRAYCKYKRNNYWNNIVSKSDYKVDILFENLTWEDACKKEVELISLYGRKDMNKGLLVNMTDGGEGVKGHSQESIKKIVKAHKGRIQSKEEKLKRVNSRKGYIHTEETKNKTSKSKKGCVFTEEHIKNLSLSHLGQISSNAIITLDLSTGIYFDSFKNACERLNLKYKNEFAKMKRGTNNRLILI</sequence>
<accession>A0A6J5LUA7</accession>
<protein>
    <submittedName>
        <fullName evidence="2">Nuclease associated modular domain 3</fullName>
    </submittedName>
</protein>
<feature type="domain" description="Nuclease associated modular" evidence="1">
    <location>
        <begin position="141"/>
        <end position="157"/>
    </location>
</feature>
<reference evidence="2" key="1">
    <citation type="submission" date="2020-04" db="EMBL/GenBank/DDBJ databases">
        <authorList>
            <person name="Chiriac C."/>
            <person name="Salcher M."/>
            <person name="Ghai R."/>
            <person name="Kavagutti S V."/>
        </authorList>
    </citation>
    <scope>NUCLEOTIDE SEQUENCE</scope>
</reference>
<evidence type="ECO:0000313" key="2">
    <source>
        <dbReference type="EMBL" id="CAB4136617.1"/>
    </source>
</evidence>
<dbReference type="Pfam" id="PF07460">
    <property type="entry name" value="NUMOD3"/>
    <property type="match status" value="2"/>
</dbReference>
<dbReference type="GO" id="GO:0003677">
    <property type="term" value="F:DNA binding"/>
    <property type="evidence" value="ECO:0007669"/>
    <property type="project" value="InterPro"/>
</dbReference>
<name>A0A6J5LUA7_9CAUD</name>
<dbReference type="EMBL" id="LR796897">
    <property type="protein sequence ID" value="CAB4173377.1"/>
    <property type="molecule type" value="Genomic_DNA"/>
</dbReference>
<feature type="domain" description="Nuclease associated modular" evidence="1">
    <location>
        <begin position="92"/>
        <end position="106"/>
    </location>
</feature>
<feature type="domain" description="Nuclease associated modular" evidence="1">
    <location>
        <begin position="107"/>
        <end position="123"/>
    </location>
</feature>
<dbReference type="SMART" id="SM00496">
    <property type="entry name" value="IENR2"/>
    <property type="match status" value="4"/>
</dbReference>
<proteinExistence type="predicted"/>